<dbReference type="AlphaFoldDB" id="A0AA88H504"/>
<keyword evidence="5" id="KW-0805">Transcription regulation</keyword>
<proteinExistence type="predicted"/>
<dbReference type="GO" id="GO:0008270">
    <property type="term" value="F:zinc ion binding"/>
    <property type="evidence" value="ECO:0007669"/>
    <property type="project" value="UniProtKB-KW"/>
</dbReference>
<evidence type="ECO:0000256" key="4">
    <source>
        <dbReference type="ARBA" id="ARBA00022833"/>
    </source>
</evidence>
<dbReference type="PANTHER" id="PTHR10071">
    <property type="entry name" value="TRANSCRIPTION FACTOR GATA FAMILY MEMBER"/>
    <property type="match status" value="1"/>
</dbReference>
<dbReference type="SMART" id="SM00401">
    <property type="entry name" value="ZnF_GATA"/>
    <property type="match status" value="2"/>
</dbReference>
<evidence type="ECO:0000256" key="2">
    <source>
        <dbReference type="ARBA" id="ARBA00022723"/>
    </source>
</evidence>
<gene>
    <name evidence="12" type="ORF">QYM36_017134</name>
</gene>
<feature type="domain" description="GATA-type" evidence="11">
    <location>
        <begin position="496"/>
        <end position="549"/>
    </location>
</feature>
<feature type="compositionally biased region" description="Basic and acidic residues" evidence="10">
    <location>
        <begin position="660"/>
        <end position="671"/>
    </location>
</feature>
<comment type="caution">
    <text evidence="12">The sequence shown here is derived from an EMBL/GenBank/DDBJ whole genome shotgun (WGS) entry which is preliminary data.</text>
</comment>
<feature type="region of interest" description="Disordered" evidence="10">
    <location>
        <begin position="543"/>
        <end position="569"/>
    </location>
</feature>
<dbReference type="Gene3D" id="3.30.50.10">
    <property type="entry name" value="Erythroid Transcription Factor GATA-1, subunit A"/>
    <property type="match status" value="2"/>
</dbReference>
<accession>A0AA88H504</accession>
<evidence type="ECO:0000256" key="9">
    <source>
        <dbReference type="PROSITE-ProRule" id="PRU00094"/>
    </source>
</evidence>
<dbReference type="GO" id="GO:0005634">
    <property type="term" value="C:nucleus"/>
    <property type="evidence" value="ECO:0007669"/>
    <property type="project" value="UniProtKB-SubCell"/>
</dbReference>
<dbReference type="InterPro" id="IPR013088">
    <property type="entry name" value="Znf_NHR/GATA"/>
</dbReference>
<evidence type="ECO:0000313" key="12">
    <source>
        <dbReference type="EMBL" id="KAK2704978.1"/>
    </source>
</evidence>
<evidence type="ECO:0000256" key="8">
    <source>
        <dbReference type="ARBA" id="ARBA00023242"/>
    </source>
</evidence>
<feature type="region of interest" description="Disordered" evidence="10">
    <location>
        <begin position="1"/>
        <end position="77"/>
    </location>
</feature>
<protein>
    <recommendedName>
        <fullName evidence="11">GATA-type domain-containing protein</fullName>
    </recommendedName>
</protein>
<evidence type="ECO:0000256" key="5">
    <source>
        <dbReference type="ARBA" id="ARBA00023015"/>
    </source>
</evidence>
<feature type="compositionally biased region" description="Polar residues" evidence="10">
    <location>
        <begin position="45"/>
        <end position="54"/>
    </location>
</feature>
<keyword evidence="3 9" id="KW-0863">Zinc-finger</keyword>
<dbReference type="PRINTS" id="PR00619">
    <property type="entry name" value="GATAZNFINGER"/>
</dbReference>
<dbReference type="GO" id="GO:0045944">
    <property type="term" value="P:positive regulation of transcription by RNA polymerase II"/>
    <property type="evidence" value="ECO:0007669"/>
    <property type="project" value="TreeGrafter"/>
</dbReference>
<evidence type="ECO:0000313" key="13">
    <source>
        <dbReference type="Proteomes" id="UP001187531"/>
    </source>
</evidence>
<dbReference type="InterPro" id="IPR000679">
    <property type="entry name" value="Znf_GATA"/>
</dbReference>
<dbReference type="GO" id="GO:0000122">
    <property type="term" value="P:negative regulation of transcription by RNA polymerase II"/>
    <property type="evidence" value="ECO:0007669"/>
    <property type="project" value="TreeGrafter"/>
</dbReference>
<evidence type="ECO:0000259" key="11">
    <source>
        <dbReference type="PROSITE" id="PS50114"/>
    </source>
</evidence>
<feature type="region of interest" description="Disordered" evidence="10">
    <location>
        <begin position="643"/>
        <end position="671"/>
    </location>
</feature>
<evidence type="ECO:0000256" key="1">
    <source>
        <dbReference type="ARBA" id="ARBA00004123"/>
    </source>
</evidence>
<dbReference type="PROSITE" id="PS00344">
    <property type="entry name" value="GATA_ZN_FINGER_1"/>
    <property type="match status" value="2"/>
</dbReference>
<dbReference type="FunFam" id="3.30.50.10:FF:000032">
    <property type="entry name" value="Transcription factor GATA-3"/>
    <property type="match status" value="1"/>
</dbReference>
<keyword evidence="2" id="KW-0479">Metal-binding</keyword>
<feature type="compositionally biased region" description="Basic and acidic residues" evidence="10">
    <location>
        <begin position="1"/>
        <end position="20"/>
    </location>
</feature>
<dbReference type="SUPFAM" id="SSF57716">
    <property type="entry name" value="Glucocorticoid receptor-like (DNA-binding domain)"/>
    <property type="match status" value="2"/>
</dbReference>
<evidence type="ECO:0000256" key="7">
    <source>
        <dbReference type="ARBA" id="ARBA00023163"/>
    </source>
</evidence>
<dbReference type="Proteomes" id="UP001187531">
    <property type="component" value="Unassembled WGS sequence"/>
</dbReference>
<keyword evidence="7" id="KW-0804">Transcription</keyword>
<dbReference type="GO" id="GO:0000978">
    <property type="term" value="F:RNA polymerase II cis-regulatory region sequence-specific DNA binding"/>
    <property type="evidence" value="ECO:0007669"/>
    <property type="project" value="TreeGrafter"/>
</dbReference>
<reference evidence="12" key="1">
    <citation type="submission" date="2023-07" db="EMBL/GenBank/DDBJ databases">
        <title>Chromosome-level genome assembly of Artemia franciscana.</title>
        <authorList>
            <person name="Jo E."/>
        </authorList>
    </citation>
    <scope>NUCLEOTIDE SEQUENCE</scope>
    <source>
        <tissue evidence="12">Whole body</tissue>
    </source>
</reference>
<organism evidence="12 13">
    <name type="scientific">Artemia franciscana</name>
    <name type="common">Brine shrimp</name>
    <name type="synonym">Artemia sanfranciscana</name>
    <dbReference type="NCBI Taxonomy" id="6661"/>
    <lineage>
        <taxon>Eukaryota</taxon>
        <taxon>Metazoa</taxon>
        <taxon>Ecdysozoa</taxon>
        <taxon>Arthropoda</taxon>
        <taxon>Crustacea</taxon>
        <taxon>Branchiopoda</taxon>
        <taxon>Anostraca</taxon>
        <taxon>Artemiidae</taxon>
        <taxon>Artemia</taxon>
    </lineage>
</organism>
<dbReference type="GO" id="GO:0045165">
    <property type="term" value="P:cell fate commitment"/>
    <property type="evidence" value="ECO:0007669"/>
    <property type="project" value="TreeGrafter"/>
</dbReference>
<dbReference type="EMBL" id="JAVRJZ010000021">
    <property type="protein sequence ID" value="KAK2704978.1"/>
    <property type="molecule type" value="Genomic_DNA"/>
</dbReference>
<dbReference type="PANTHER" id="PTHR10071:SF281">
    <property type="entry name" value="BOX A-BINDING FACTOR-RELATED"/>
    <property type="match status" value="1"/>
</dbReference>
<sequence>MEDHTQPKNDHVLAEKKEGLENPATEDGLSVNQLAPTKVEPGINSDIQSQAESESINEKRSDEWTSPAPLEDQKELLTSPVERKFIDRSSCQTKSTNCGPYTEQRSSHLNFQQRDNIPESVKAYLPTENDIPPTPRPVTPETAVHNLHYPNTMRAEDEQEYLERYSNSDVRGRVYENKDESDYYEGSVVVSSGGRLENFKLTLAQHLDPVLMDEQYQSQFSDNSYTHQGEDDMRSLRHPENFQYDNLDNMHTMPYYDQNSSLSVLPEISYLTEGSFMQSQFSASQYYKDNQKSDIYPFKHQTAHVYSAPSPPGTSDCQGLPAPSGSFDSASNYTTLSSAAGSKIVEEAWSSAALDTHLPPFGTYGRNPIGHHYLDVDVKGASNIAEYSSLNSLSQYPEQCQYIQDSSAVWYQESPGSCDGQSMRYLGDESQNSLEGKECVNCGNISTSLWRKDVSGHYLCNACGLYNKVNGVNRPLPRNQSSSKRPPINSIVPISRRNGLTCSNCSTQVTTLWRRNAHGEPVCNACGLYFKLHGVNRPITMKKEGIQTRKRKPKRESTSERLKSSSSGKTWSVRLPTTQYELPSLPLEFAVENGKIMSISGEHSSDSSYGRSGQVIPFCDTSSGSSPVLPSTATLNKQISSFPTLDSSSLLTEEMDEEAENKRDLESSSFS</sequence>
<evidence type="ECO:0000256" key="6">
    <source>
        <dbReference type="ARBA" id="ARBA00023125"/>
    </source>
</evidence>
<feature type="domain" description="GATA-type" evidence="11">
    <location>
        <begin position="433"/>
        <end position="485"/>
    </location>
</feature>
<evidence type="ECO:0000256" key="3">
    <source>
        <dbReference type="ARBA" id="ARBA00022771"/>
    </source>
</evidence>
<dbReference type="PROSITE" id="PS50114">
    <property type="entry name" value="GATA_ZN_FINGER_2"/>
    <property type="match status" value="2"/>
</dbReference>
<name>A0AA88H504_ARTSF</name>
<evidence type="ECO:0000256" key="10">
    <source>
        <dbReference type="SAM" id="MobiDB-lite"/>
    </source>
</evidence>
<dbReference type="InterPro" id="IPR039355">
    <property type="entry name" value="Transcription_factor_GATA"/>
</dbReference>
<keyword evidence="6" id="KW-0238">DNA-binding</keyword>
<keyword evidence="13" id="KW-1185">Reference proteome</keyword>
<dbReference type="GO" id="GO:0000981">
    <property type="term" value="F:DNA-binding transcription factor activity, RNA polymerase II-specific"/>
    <property type="evidence" value="ECO:0007669"/>
    <property type="project" value="TreeGrafter"/>
</dbReference>
<keyword evidence="4" id="KW-0862">Zinc</keyword>
<dbReference type="Pfam" id="PF00320">
    <property type="entry name" value="GATA"/>
    <property type="match status" value="2"/>
</dbReference>
<keyword evidence="8" id="KW-0539">Nucleus</keyword>
<comment type="subcellular location">
    <subcellularLocation>
        <location evidence="1">Nucleus</location>
    </subcellularLocation>
</comment>
<dbReference type="CDD" id="cd00202">
    <property type="entry name" value="ZnF_GATA"/>
    <property type="match status" value="2"/>
</dbReference>